<dbReference type="Pfam" id="PF06963">
    <property type="entry name" value="FPN1"/>
    <property type="match status" value="1"/>
</dbReference>
<dbReference type="KEGG" id="pmrn:116943741"/>
<feature type="transmembrane region" description="Helical" evidence="7">
    <location>
        <begin position="338"/>
        <end position="360"/>
    </location>
</feature>
<comment type="subcellular location">
    <subcellularLocation>
        <location evidence="1 7">Membrane</location>
        <topology evidence="1 7">Multi-pass membrane protein</topology>
    </subcellularLocation>
</comment>
<comment type="function">
    <text evidence="7">May be involved in iron transport and iron homeostasis.</text>
</comment>
<evidence type="ECO:0000256" key="1">
    <source>
        <dbReference type="ARBA" id="ARBA00004141"/>
    </source>
</evidence>
<gene>
    <name evidence="10 11 12" type="primary">LOC116943741</name>
</gene>
<dbReference type="GO" id="GO:0016020">
    <property type="term" value="C:membrane"/>
    <property type="evidence" value="ECO:0007669"/>
    <property type="project" value="UniProtKB-SubCell"/>
</dbReference>
<comment type="similarity">
    <text evidence="2 7">Belongs to the ferroportin (FP) (TC 2.A.100) family. SLC40A subfamily.</text>
</comment>
<feature type="compositionally biased region" description="Basic and acidic residues" evidence="8">
    <location>
        <begin position="592"/>
        <end position="609"/>
    </location>
</feature>
<feature type="compositionally biased region" description="Basic and acidic residues" evidence="8">
    <location>
        <begin position="287"/>
        <end position="297"/>
    </location>
</feature>
<evidence type="ECO:0000256" key="2">
    <source>
        <dbReference type="ARBA" id="ARBA00006279"/>
    </source>
</evidence>
<keyword evidence="3 7" id="KW-0813">Transport</keyword>
<comment type="caution">
    <text evidence="7">Lacks conserved residue(s) required for the propagation of feature annotation.</text>
</comment>
<evidence type="ECO:0000256" key="4">
    <source>
        <dbReference type="ARBA" id="ARBA00022692"/>
    </source>
</evidence>
<dbReference type="SUPFAM" id="SSF103473">
    <property type="entry name" value="MFS general substrate transporter"/>
    <property type="match status" value="1"/>
</dbReference>
<feature type="transmembrane region" description="Helical" evidence="7">
    <location>
        <begin position="399"/>
        <end position="419"/>
    </location>
</feature>
<keyword evidence="6 7" id="KW-0472">Membrane</keyword>
<keyword evidence="7" id="KW-0406">Ion transport</keyword>
<dbReference type="CDD" id="cd17480">
    <property type="entry name" value="MFS_SLC40A1_like"/>
    <property type="match status" value="1"/>
</dbReference>
<reference evidence="10 11" key="1">
    <citation type="submission" date="2025-04" db="UniProtKB">
        <authorList>
            <consortium name="RefSeq"/>
        </authorList>
    </citation>
    <scope>IDENTIFICATION</scope>
    <source>
        <tissue evidence="10 11">Sperm</tissue>
    </source>
</reference>
<dbReference type="GO" id="GO:0005381">
    <property type="term" value="F:iron ion transmembrane transporter activity"/>
    <property type="evidence" value="ECO:0007669"/>
    <property type="project" value="UniProtKB-UniRule"/>
</dbReference>
<feature type="transmembrane region" description="Helical" evidence="7">
    <location>
        <begin position="539"/>
        <end position="558"/>
    </location>
</feature>
<evidence type="ECO:0000256" key="8">
    <source>
        <dbReference type="SAM" id="MobiDB-lite"/>
    </source>
</evidence>
<name>A0AAJ7T7F2_PETMA</name>
<organism evidence="9 10">
    <name type="scientific">Petromyzon marinus</name>
    <name type="common">Sea lamprey</name>
    <dbReference type="NCBI Taxonomy" id="7757"/>
    <lineage>
        <taxon>Eukaryota</taxon>
        <taxon>Metazoa</taxon>
        <taxon>Chordata</taxon>
        <taxon>Craniata</taxon>
        <taxon>Vertebrata</taxon>
        <taxon>Cyclostomata</taxon>
        <taxon>Hyperoartia</taxon>
        <taxon>Petromyzontiformes</taxon>
        <taxon>Petromyzontidae</taxon>
        <taxon>Petromyzon</taxon>
    </lineage>
</organism>
<keyword evidence="9" id="KW-1185">Reference proteome</keyword>
<dbReference type="RefSeq" id="XP_032812758.1">
    <property type="nucleotide sequence ID" value="XM_032956867.1"/>
</dbReference>
<feature type="transmembrane region" description="Helical" evidence="7">
    <location>
        <begin position="143"/>
        <end position="163"/>
    </location>
</feature>
<dbReference type="RefSeq" id="XP_032812759.1">
    <property type="nucleotide sequence ID" value="XM_032956868.1"/>
</dbReference>
<dbReference type="PANTHER" id="PTHR11660:SF57">
    <property type="entry name" value="SOLUTE CARRIER FAMILY 40 MEMBER"/>
    <property type="match status" value="1"/>
</dbReference>
<dbReference type="InterPro" id="IPR009716">
    <property type="entry name" value="Ferroportin-1"/>
</dbReference>
<sequence>MDDAEAANADKEPDRDGMAAAEASTPKKNRCASIRKFVKSPRFYIFLSHSMSTWGDRMWHFAMSLFLVELYDKSLFLAAVYGLTASGSHILLGALVGDWVDKNPRMRVVRLSLSVQNSSVILCALVLLTIFLCKVQISPVWNGWLMVMCYVVVITIGVVAQLAGTAMTIAIQRDWIVVVADSKEKLAGMNATMRQIDQLSKLLAPMTVGQVMTFLSLEFSCGVIAAWNLFSMVVEYLLLRHVFRSVPALATKAAVADANSKRAGETEAAACELHPLAEGEDNEANNTEEKPAIDKSSKPQVVPNTKSGSWLAILGKPLRTLRYGWVAYYRQSAFLPGLGLAFLYMTVLGFDGITTGYAYAQGVSTSVLSIMVGLSATLGLVGTVLYLRARRRCGLVRTGALFSLAQVCCLLLCVMSVFAPGSPLDLTAPLHKPRLDHHAAEPTVAYEANGTWFQNVTTNGTATVQPQILDYTSISLFFAGAILSRVGLWGFDLSVTQIFQETVAESERGVVTGVQSSLNSLLNVLRFIMVMVAPSVHHFGALILVSVAFVTAGGLLYAHYAVRTLGPGGLCACGTPPPALDGPSGGPAGERAGGEGGERRGEGDGKKRM</sequence>
<feature type="region of interest" description="Disordered" evidence="8">
    <location>
        <begin position="275"/>
        <end position="302"/>
    </location>
</feature>
<feature type="transmembrane region" description="Helical" evidence="7">
    <location>
        <begin position="118"/>
        <end position="137"/>
    </location>
</feature>
<feature type="region of interest" description="Disordered" evidence="8">
    <location>
        <begin position="1"/>
        <end position="27"/>
    </location>
</feature>
<keyword evidence="5 7" id="KW-1133">Transmembrane helix</keyword>
<evidence type="ECO:0000256" key="6">
    <source>
        <dbReference type="ARBA" id="ARBA00023136"/>
    </source>
</evidence>
<feature type="transmembrane region" description="Helical" evidence="7">
    <location>
        <begin position="74"/>
        <end position="97"/>
    </location>
</feature>
<accession>A0AAJ7T7F2</accession>
<dbReference type="RefSeq" id="XP_032812756.1">
    <property type="nucleotide sequence ID" value="XM_032956865.1"/>
</dbReference>
<evidence type="ECO:0000256" key="7">
    <source>
        <dbReference type="RuleBase" id="RU365065"/>
    </source>
</evidence>
<evidence type="ECO:0000313" key="9">
    <source>
        <dbReference type="Proteomes" id="UP001318040"/>
    </source>
</evidence>
<dbReference type="Proteomes" id="UP001318040">
    <property type="component" value="Chromosome 19"/>
</dbReference>
<evidence type="ECO:0000313" key="10">
    <source>
        <dbReference type="RefSeq" id="XP_032812756.1"/>
    </source>
</evidence>
<evidence type="ECO:0000256" key="5">
    <source>
        <dbReference type="ARBA" id="ARBA00022989"/>
    </source>
</evidence>
<proteinExistence type="inferred from homology"/>
<protein>
    <recommendedName>
        <fullName evidence="7">Solute carrier family 40 member</fullName>
    </recommendedName>
</protein>
<dbReference type="AlphaFoldDB" id="A0AAJ7T7F2"/>
<dbReference type="Gene3D" id="1.20.1250.20">
    <property type="entry name" value="MFS general substrate transporter like domains"/>
    <property type="match status" value="1"/>
</dbReference>
<feature type="region of interest" description="Disordered" evidence="8">
    <location>
        <begin position="576"/>
        <end position="609"/>
    </location>
</feature>
<dbReference type="GeneID" id="116943741"/>
<dbReference type="PANTHER" id="PTHR11660">
    <property type="entry name" value="SOLUTE CARRIER FAMILY 40 MEMBER"/>
    <property type="match status" value="1"/>
</dbReference>
<evidence type="ECO:0000313" key="12">
    <source>
        <dbReference type="RefSeq" id="XP_032812759.1"/>
    </source>
</evidence>
<feature type="compositionally biased region" description="Basic and acidic residues" evidence="8">
    <location>
        <begin position="8"/>
        <end position="17"/>
    </location>
</feature>
<feature type="transmembrane region" description="Helical" evidence="7">
    <location>
        <begin position="366"/>
        <end position="387"/>
    </location>
</feature>
<dbReference type="InterPro" id="IPR036259">
    <property type="entry name" value="MFS_trans_sf"/>
</dbReference>
<keyword evidence="4 7" id="KW-0812">Transmembrane</keyword>
<evidence type="ECO:0000313" key="11">
    <source>
        <dbReference type="RefSeq" id="XP_032812758.1"/>
    </source>
</evidence>
<evidence type="ECO:0000256" key="3">
    <source>
        <dbReference type="ARBA" id="ARBA00022448"/>
    </source>
</evidence>